<reference evidence="1 2" key="3">
    <citation type="submission" date="2020-02" db="EMBL/GenBank/DDBJ databases">
        <title>Flavobacterium profundi sp. nov., isolated from a deep-sea seamount.</title>
        <authorList>
            <person name="Zhang D.-C."/>
        </authorList>
    </citation>
    <scope>NUCLEOTIDE SEQUENCE [LARGE SCALE GENOMIC DNA]</scope>
    <source>
        <strain evidence="1 2">EC11</strain>
    </source>
</reference>
<name>A0ABX0ISI8_9FLAO</name>
<keyword evidence="2" id="KW-1185">Reference proteome</keyword>
<comment type="caution">
    <text evidence="1">The sequence shown here is derived from an EMBL/GenBank/DDBJ whole genome shotgun (WGS) entry which is preliminary data.</text>
</comment>
<reference evidence="2" key="1">
    <citation type="submission" date="2019-05" db="EMBL/GenBank/DDBJ databases">
        <title>Flavobacterium profundi sp. nov., isolated from a deep-sea seamount.</title>
        <authorList>
            <person name="Zhang D.-C."/>
        </authorList>
    </citation>
    <scope>NUCLEOTIDE SEQUENCE [LARGE SCALE GENOMIC DNA]</scope>
    <source>
        <strain evidence="2">EC11</strain>
    </source>
</reference>
<evidence type="ECO:0000313" key="2">
    <source>
        <dbReference type="Proteomes" id="UP000817854"/>
    </source>
</evidence>
<dbReference type="EMBL" id="VEVQ02000002">
    <property type="protein sequence ID" value="NHN24849.1"/>
    <property type="molecule type" value="Genomic_DNA"/>
</dbReference>
<protein>
    <submittedName>
        <fullName evidence="1">Uncharacterized protein</fullName>
    </submittedName>
</protein>
<reference evidence="1 2" key="2">
    <citation type="submission" date="2019-05" db="EMBL/GenBank/DDBJ databases">
        <authorList>
            <person name="Lianzixin W."/>
        </authorList>
    </citation>
    <scope>NUCLEOTIDE SEQUENCE [LARGE SCALE GENOMIC DNA]</scope>
    <source>
        <strain evidence="1 2">EC11</strain>
    </source>
</reference>
<gene>
    <name evidence="1" type="ORF">FIA58_004085</name>
</gene>
<organism evidence="1 2">
    <name type="scientific">Flavobacterium jejuense</name>
    <dbReference type="NCBI Taxonomy" id="1544455"/>
    <lineage>
        <taxon>Bacteria</taxon>
        <taxon>Pseudomonadati</taxon>
        <taxon>Bacteroidota</taxon>
        <taxon>Flavobacteriia</taxon>
        <taxon>Flavobacteriales</taxon>
        <taxon>Flavobacteriaceae</taxon>
        <taxon>Flavobacterium</taxon>
    </lineage>
</organism>
<dbReference type="Proteomes" id="UP000817854">
    <property type="component" value="Unassembled WGS sequence"/>
</dbReference>
<dbReference type="RefSeq" id="WP_140960333.1">
    <property type="nucleotide sequence ID" value="NZ_VEVQ02000002.1"/>
</dbReference>
<sequence length="198" mass="22595">MNLQPLKIPSGWTVAWNLFTQTDSTVTTIHEFSGSLLLLNSPTRLKAIEVEWKPEGDLNGAYHLQVICLLPRFNSKTNEMEYEGLWETPELEFATNKRLELVDKINELLFYLKPYKDSRIVLQPGIVDEPNETLRQELLSNGLTSELITKMLASNHKVLQGLLLEHKNIDKNTVEVLARKGASKGVRNKAKQLLQHYS</sequence>
<accession>A0ABX0ISI8</accession>
<evidence type="ECO:0000313" key="1">
    <source>
        <dbReference type="EMBL" id="NHN24849.1"/>
    </source>
</evidence>
<proteinExistence type="predicted"/>